<feature type="transmembrane region" description="Helical" evidence="1">
    <location>
        <begin position="167"/>
        <end position="184"/>
    </location>
</feature>
<feature type="transmembrane region" description="Helical" evidence="1">
    <location>
        <begin position="7"/>
        <end position="27"/>
    </location>
</feature>
<keyword evidence="1" id="KW-0812">Transmembrane</keyword>
<keyword evidence="1" id="KW-0472">Membrane</keyword>
<gene>
    <name evidence="2" type="ORF">GCM10011342_24040</name>
</gene>
<dbReference type="Proteomes" id="UP000613582">
    <property type="component" value="Unassembled WGS sequence"/>
</dbReference>
<proteinExistence type="predicted"/>
<organism evidence="2 3">
    <name type="scientific">Aquisalinus flavus</name>
    <dbReference type="NCBI Taxonomy" id="1526572"/>
    <lineage>
        <taxon>Bacteria</taxon>
        <taxon>Pseudomonadati</taxon>
        <taxon>Pseudomonadota</taxon>
        <taxon>Alphaproteobacteria</taxon>
        <taxon>Parvularculales</taxon>
        <taxon>Parvularculaceae</taxon>
        <taxon>Aquisalinus</taxon>
    </lineage>
</organism>
<reference evidence="2" key="1">
    <citation type="journal article" date="2014" name="Int. J. Syst. Evol. Microbiol.">
        <title>Complete genome sequence of Corynebacterium casei LMG S-19264T (=DSM 44701T), isolated from a smear-ripened cheese.</title>
        <authorList>
            <consortium name="US DOE Joint Genome Institute (JGI-PGF)"/>
            <person name="Walter F."/>
            <person name="Albersmeier A."/>
            <person name="Kalinowski J."/>
            <person name="Ruckert C."/>
        </authorList>
    </citation>
    <scope>NUCLEOTIDE SEQUENCE</scope>
    <source>
        <strain evidence="2">CGMCC 1.12921</strain>
    </source>
</reference>
<keyword evidence="3" id="KW-1185">Reference proteome</keyword>
<keyword evidence="1" id="KW-1133">Transmembrane helix</keyword>
<reference evidence="2" key="2">
    <citation type="submission" date="2020-09" db="EMBL/GenBank/DDBJ databases">
        <authorList>
            <person name="Sun Q."/>
            <person name="Zhou Y."/>
        </authorList>
    </citation>
    <scope>NUCLEOTIDE SEQUENCE</scope>
    <source>
        <strain evidence="2">CGMCC 1.12921</strain>
    </source>
</reference>
<feature type="transmembrane region" description="Helical" evidence="1">
    <location>
        <begin position="204"/>
        <end position="223"/>
    </location>
</feature>
<comment type="caution">
    <text evidence="2">The sequence shown here is derived from an EMBL/GenBank/DDBJ whole genome shotgun (WGS) entry which is preliminary data.</text>
</comment>
<name>A0A8J2V212_9PROT</name>
<evidence type="ECO:0008006" key="4">
    <source>
        <dbReference type="Google" id="ProtNLM"/>
    </source>
</evidence>
<evidence type="ECO:0000313" key="3">
    <source>
        <dbReference type="Proteomes" id="UP000613582"/>
    </source>
</evidence>
<feature type="transmembrane region" description="Helical" evidence="1">
    <location>
        <begin position="98"/>
        <end position="123"/>
    </location>
</feature>
<feature type="transmembrane region" description="Helical" evidence="1">
    <location>
        <begin position="47"/>
        <end position="67"/>
    </location>
</feature>
<accession>A0A8J2V212</accession>
<evidence type="ECO:0000256" key="1">
    <source>
        <dbReference type="SAM" id="Phobius"/>
    </source>
</evidence>
<feature type="transmembrane region" description="Helical" evidence="1">
    <location>
        <begin position="135"/>
        <end position="155"/>
    </location>
</feature>
<feature type="transmembrane region" description="Helical" evidence="1">
    <location>
        <begin position="307"/>
        <end position="328"/>
    </location>
</feature>
<sequence>MHPGAPMEFDISLWAIIGFTFAAYAVVGNDALQTLGTFILSNSRLHWTVLFAFAAVVLVAVFTYGWVVNGGDPSYGRLANAEKYPVVAIQWYHTLPPLVLLVITRLGIPVSTSFMVLAIFATLEGLTSMTVKSMLGYGLAFVSALVLYLVLTPTVEKFFRKTEHQQHFIGWVVLQWITTAYLWGVWLAQDFANIFVFLPRELTAIESFGAMGIIVILLAYTFSNKGGPVQQVLKTKSNVTDIRSATIIDFSYASLLFFFITLNDIPMSTTWVFLGLIAGREVGMNAMGKTRDWSEVARIIFSDAGKLFIGFVISVALAVLLPMLAASMTGGGTDATPLSGVVDESVAPADGQDAPADGVEPQLFR</sequence>
<evidence type="ECO:0000313" key="2">
    <source>
        <dbReference type="EMBL" id="GGD14439.1"/>
    </source>
</evidence>
<protein>
    <recommendedName>
        <fullName evidence="4">Phosphate/sulfate permease</fullName>
    </recommendedName>
</protein>
<dbReference type="EMBL" id="BMGH01000001">
    <property type="protein sequence ID" value="GGD14439.1"/>
    <property type="molecule type" value="Genomic_DNA"/>
</dbReference>
<dbReference type="AlphaFoldDB" id="A0A8J2V212"/>